<dbReference type="Proteomes" id="UP000605259">
    <property type="component" value="Unassembled WGS sequence"/>
</dbReference>
<dbReference type="RefSeq" id="WP_188388892.1">
    <property type="nucleotide sequence ID" value="NZ_BMFK01000002.1"/>
</dbReference>
<evidence type="ECO:0000313" key="4">
    <source>
        <dbReference type="Proteomes" id="UP000605259"/>
    </source>
</evidence>
<dbReference type="PROSITE" id="PS51257">
    <property type="entry name" value="PROKAR_LIPOPROTEIN"/>
    <property type="match status" value="1"/>
</dbReference>
<proteinExistence type="predicted"/>
<organism evidence="3 4">
    <name type="scientific">Priestia taiwanensis</name>
    <dbReference type="NCBI Taxonomy" id="1347902"/>
    <lineage>
        <taxon>Bacteria</taxon>
        <taxon>Bacillati</taxon>
        <taxon>Bacillota</taxon>
        <taxon>Bacilli</taxon>
        <taxon>Bacillales</taxon>
        <taxon>Bacillaceae</taxon>
        <taxon>Priestia</taxon>
    </lineage>
</organism>
<evidence type="ECO:0000256" key="2">
    <source>
        <dbReference type="SAM" id="SignalP"/>
    </source>
</evidence>
<feature type="chain" id="PRO_5039578781" description="Lipoprotein" evidence="2">
    <location>
        <begin position="24"/>
        <end position="251"/>
    </location>
</feature>
<comment type="caution">
    <text evidence="3">The sequence shown here is derived from an EMBL/GenBank/DDBJ whole genome shotgun (WGS) entry which is preliminary data.</text>
</comment>
<sequence>MSKQHKWMKLVALLMVCSVFFLAACTNKDTATGEKEKEKKEEVKEEKPLDGKEIIQKMNESYATINNFGLKVKTTMGTEEVERYEMKVQLKPTEATSITVYDPEVGEINGVYINNLTYIKVADMPQWELVPAEEDFSIALRQFMNASKVDKTYNAEFMDAIDSTEVKQEGDDYVVRIKMNSDKFTLLLAKQQGVSGKFTTATSVVTIDSKTYFPKKTVMSLEMEEQGIKVPTVTEMEYHSINQVEEIKAPK</sequence>
<feature type="signal peptide" evidence="2">
    <location>
        <begin position="1"/>
        <end position="23"/>
    </location>
</feature>
<dbReference type="EMBL" id="BMFK01000002">
    <property type="protein sequence ID" value="GGE74708.1"/>
    <property type="molecule type" value="Genomic_DNA"/>
</dbReference>
<dbReference type="Pfam" id="PF20316">
    <property type="entry name" value="DUF6612"/>
    <property type="match status" value="1"/>
</dbReference>
<gene>
    <name evidence="3" type="ORF">GCM10007140_25690</name>
</gene>
<accession>A0A917ATN2</accession>
<reference evidence="3" key="1">
    <citation type="journal article" date="2014" name="Int. J. Syst. Evol. Microbiol.">
        <title>Complete genome sequence of Corynebacterium casei LMG S-19264T (=DSM 44701T), isolated from a smear-ripened cheese.</title>
        <authorList>
            <consortium name="US DOE Joint Genome Institute (JGI-PGF)"/>
            <person name="Walter F."/>
            <person name="Albersmeier A."/>
            <person name="Kalinowski J."/>
            <person name="Ruckert C."/>
        </authorList>
    </citation>
    <scope>NUCLEOTIDE SEQUENCE</scope>
    <source>
        <strain evidence="3">CGMCC 1.12698</strain>
    </source>
</reference>
<keyword evidence="2" id="KW-0732">Signal</keyword>
<name>A0A917ATN2_9BACI</name>
<evidence type="ECO:0000256" key="1">
    <source>
        <dbReference type="SAM" id="MobiDB-lite"/>
    </source>
</evidence>
<dbReference type="InterPro" id="IPR046720">
    <property type="entry name" value="DUF6612"/>
</dbReference>
<keyword evidence="4" id="KW-1185">Reference proteome</keyword>
<dbReference type="AlphaFoldDB" id="A0A917ATN2"/>
<protein>
    <recommendedName>
        <fullName evidence="5">Lipoprotein</fullName>
    </recommendedName>
</protein>
<evidence type="ECO:0000313" key="3">
    <source>
        <dbReference type="EMBL" id="GGE74708.1"/>
    </source>
</evidence>
<reference evidence="3" key="2">
    <citation type="submission" date="2020-09" db="EMBL/GenBank/DDBJ databases">
        <authorList>
            <person name="Sun Q."/>
            <person name="Zhou Y."/>
        </authorList>
    </citation>
    <scope>NUCLEOTIDE SEQUENCE</scope>
    <source>
        <strain evidence="3">CGMCC 1.12698</strain>
    </source>
</reference>
<evidence type="ECO:0008006" key="5">
    <source>
        <dbReference type="Google" id="ProtNLM"/>
    </source>
</evidence>
<feature type="region of interest" description="Disordered" evidence="1">
    <location>
        <begin position="31"/>
        <end position="50"/>
    </location>
</feature>